<evidence type="ECO:0000313" key="3">
    <source>
        <dbReference type="Proteomes" id="UP000287144"/>
    </source>
</evidence>
<dbReference type="CDD" id="cd22189">
    <property type="entry name" value="PGAP4-like_fungal"/>
    <property type="match status" value="1"/>
</dbReference>
<dbReference type="PANTHER" id="PTHR31410:SF1">
    <property type="entry name" value="POST-GPI ATTACHMENT TO PROTEINS FACTOR 4"/>
    <property type="match status" value="1"/>
</dbReference>
<dbReference type="PANTHER" id="PTHR31410">
    <property type="entry name" value="TRANSMEMBRANE PROTEIN 246"/>
    <property type="match status" value="1"/>
</dbReference>
<keyword evidence="1" id="KW-0472">Membrane</keyword>
<protein>
    <submittedName>
        <fullName evidence="2">Uncharacterized protein</fullName>
    </submittedName>
</protein>
<keyword evidence="1" id="KW-0812">Transmembrane</keyword>
<accession>A0A428UMT3</accession>
<comment type="caution">
    <text evidence="2">The sequence shown here is derived from an EMBL/GenBank/DDBJ whole genome shotgun (WGS) entry which is preliminary data.</text>
</comment>
<keyword evidence="3" id="KW-1185">Reference proteome</keyword>
<proteinExistence type="predicted"/>
<dbReference type="InterPro" id="IPR029044">
    <property type="entry name" value="Nucleotide-diphossugar_trans"/>
</dbReference>
<dbReference type="GO" id="GO:0006506">
    <property type="term" value="P:GPI anchor biosynthetic process"/>
    <property type="evidence" value="ECO:0007669"/>
    <property type="project" value="InterPro"/>
</dbReference>
<dbReference type="GO" id="GO:0016757">
    <property type="term" value="F:glycosyltransferase activity"/>
    <property type="evidence" value="ECO:0007669"/>
    <property type="project" value="InterPro"/>
</dbReference>
<name>A0A428UMT3_9HYPO</name>
<gene>
    <name evidence="2" type="ORF">CEP52_000675</name>
</gene>
<sequence length="423" mass="48988">MRPIPFPCTVIDVAIRFARSAETSMGIPFVRKISKDPSSLFYDSDRAYTRNYSATRELEADEFLERASWAPATAKRPWIYHGRNNFEKPDGYKICIGIPSVRREREQFTGRTIASLLDTLSPEERRLVDLKILLADDAPQNHPAWQQRWLHNVADEVLVYGQESSVRTDEHQRITSISRRSTIGDDRNKRVQLDYANVIRACRRTEADYFILIEDDVIASRDWFQRLYKSLEETEARNTGADWFYLRLFYSETLLGWNSEEWPVYLRDCILTYTVVILVVLLVRCRSAVLKPMRSTDLIKPNVSFILPTLFWVTAYLALYFMAGRLLVDPFRVGVHEMPRYGCCAQGLAMPRRHLETLENQLREPPHHLPGDSFVDMVADQEGLKKWAMVPSVLQHVGVRGSSERGGYYKTTWNFSFEKGLTG</sequence>
<organism evidence="2 3">
    <name type="scientific">Fusarium oligoseptatum</name>
    <dbReference type="NCBI Taxonomy" id="2604345"/>
    <lineage>
        <taxon>Eukaryota</taxon>
        <taxon>Fungi</taxon>
        <taxon>Dikarya</taxon>
        <taxon>Ascomycota</taxon>
        <taxon>Pezizomycotina</taxon>
        <taxon>Sordariomycetes</taxon>
        <taxon>Hypocreomycetidae</taxon>
        <taxon>Hypocreales</taxon>
        <taxon>Nectriaceae</taxon>
        <taxon>Fusarium</taxon>
        <taxon>Fusarium solani species complex</taxon>
    </lineage>
</organism>
<dbReference type="InterPro" id="IPR029675">
    <property type="entry name" value="PGAP4"/>
</dbReference>
<evidence type="ECO:0000313" key="2">
    <source>
        <dbReference type="EMBL" id="RSM15586.1"/>
    </source>
</evidence>
<reference evidence="2 3" key="1">
    <citation type="submission" date="2017-06" db="EMBL/GenBank/DDBJ databases">
        <title>Comparative genomic analysis of Ambrosia Fusariam Clade fungi.</title>
        <authorList>
            <person name="Stajich J.E."/>
            <person name="Carrillo J."/>
            <person name="Kijimoto T."/>
            <person name="Eskalen A."/>
            <person name="O'Donnell K."/>
            <person name="Kasson M."/>
        </authorList>
    </citation>
    <scope>NUCLEOTIDE SEQUENCE [LARGE SCALE GENOMIC DNA]</scope>
    <source>
        <strain evidence="2 3">NRRL62579</strain>
    </source>
</reference>
<feature type="transmembrane region" description="Helical" evidence="1">
    <location>
        <begin position="303"/>
        <end position="323"/>
    </location>
</feature>
<dbReference type="EMBL" id="NKCK01000003">
    <property type="protein sequence ID" value="RSM15586.1"/>
    <property type="molecule type" value="Genomic_DNA"/>
</dbReference>
<dbReference type="AlphaFoldDB" id="A0A428UMT3"/>
<keyword evidence="1" id="KW-1133">Transmembrane helix</keyword>
<dbReference type="SUPFAM" id="SSF53448">
    <property type="entry name" value="Nucleotide-diphospho-sugar transferases"/>
    <property type="match status" value="1"/>
</dbReference>
<evidence type="ECO:0000256" key="1">
    <source>
        <dbReference type="SAM" id="Phobius"/>
    </source>
</evidence>
<dbReference type="Proteomes" id="UP000287144">
    <property type="component" value="Unassembled WGS sequence"/>
</dbReference>
<feature type="transmembrane region" description="Helical" evidence="1">
    <location>
        <begin position="264"/>
        <end position="283"/>
    </location>
</feature>
<dbReference type="GO" id="GO:0000139">
    <property type="term" value="C:Golgi membrane"/>
    <property type="evidence" value="ECO:0007669"/>
    <property type="project" value="InterPro"/>
</dbReference>